<organism evidence="12 13">
    <name type="scientific">Syncephalis pseudoplumigaleata</name>
    <dbReference type="NCBI Taxonomy" id="1712513"/>
    <lineage>
        <taxon>Eukaryota</taxon>
        <taxon>Fungi</taxon>
        <taxon>Fungi incertae sedis</taxon>
        <taxon>Zoopagomycota</taxon>
        <taxon>Zoopagomycotina</taxon>
        <taxon>Zoopagomycetes</taxon>
        <taxon>Zoopagales</taxon>
        <taxon>Piptocephalidaceae</taxon>
        <taxon>Syncephalis</taxon>
    </lineage>
</organism>
<dbReference type="PIRSF" id="PIRSF000524">
    <property type="entry name" value="SPT"/>
    <property type="match status" value="1"/>
</dbReference>
<dbReference type="InterPro" id="IPR015421">
    <property type="entry name" value="PyrdxlP-dep_Trfase_major"/>
</dbReference>
<dbReference type="GO" id="GO:0005777">
    <property type="term" value="C:peroxisome"/>
    <property type="evidence" value="ECO:0007669"/>
    <property type="project" value="TreeGrafter"/>
</dbReference>
<dbReference type="FunFam" id="3.90.1150.10:FF:000049">
    <property type="entry name" value="Alanine-glyoxylate aminotransferase 1"/>
    <property type="match status" value="1"/>
</dbReference>
<proteinExistence type="inferred from homology"/>
<dbReference type="InterPro" id="IPR024169">
    <property type="entry name" value="SP_NH2Trfase/AEP_transaminase"/>
</dbReference>
<evidence type="ECO:0000313" key="13">
    <source>
        <dbReference type="Proteomes" id="UP000278143"/>
    </source>
</evidence>
<dbReference type="OrthoDB" id="7403325at2759"/>
<dbReference type="GO" id="GO:0008453">
    <property type="term" value="F:alanine-glyoxylate transaminase activity"/>
    <property type="evidence" value="ECO:0007669"/>
    <property type="project" value="UniProtKB-EC"/>
</dbReference>
<comment type="similarity">
    <text evidence="2 9">Belongs to the class-V pyridoxal-phosphate-dependent aminotransferase family.</text>
</comment>
<keyword evidence="6 8" id="KW-0663">Pyridoxal phosphate</keyword>
<feature type="domain" description="Aminotransferase class V" evidence="11">
    <location>
        <begin position="15"/>
        <end position="344"/>
    </location>
</feature>
<dbReference type="InterPro" id="IPR020578">
    <property type="entry name" value="Aminotrans_V_PyrdxlP_BS"/>
</dbReference>
<dbReference type="InterPro" id="IPR015424">
    <property type="entry name" value="PyrdxlP-dep_Trfase"/>
</dbReference>
<protein>
    <recommendedName>
        <fullName evidence="3">alanine--glyoxylate transaminase</fullName>
        <ecNumber evidence="3">2.6.1.44</ecNumber>
    </recommendedName>
</protein>
<evidence type="ECO:0000256" key="1">
    <source>
        <dbReference type="ARBA" id="ARBA00001933"/>
    </source>
</evidence>
<dbReference type="EC" id="2.6.1.44" evidence="3"/>
<comment type="cofactor">
    <cofactor evidence="1 8 10">
        <name>pyridoxal 5'-phosphate</name>
        <dbReference type="ChEBI" id="CHEBI:597326"/>
    </cofactor>
</comment>
<dbReference type="Gene3D" id="3.90.1150.10">
    <property type="entry name" value="Aspartate Aminotransferase, domain 1"/>
    <property type="match status" value="1"/>
</dbReference>
<dbReference type="SUPFAM" id="SSF53383">
    <property type="entry name" value="PLP-dependent transferases"/>
    <property type="match status" value="1"/>
</dbReference>
<dbReference type="GO" id="GO:0019265">
    <property type="term" value="P:glycine biosynthetic process, by transamination of glyoxylate"/>
    <property type="evidence" value="ECO:0007669"/>
    <property type="project" value="TreeGrafter"/>
</dbReference>
<evidence type="ECO:0000256" key="3">
    <source>
        <dbReference type="ARBA" id="ARBA00013049"/>
    </source>
</evidence>
<gene>
    <name evidence="12" type="ORF">SYNPS1DRAFT_14867</name>
</gene>
<dbReference type="FunFam" id="3.40.640.10:FF:000027">
    <property type="entry name" value="Serine--pyruvate aminotransferase, mitochondrial"/>
    <property type="match status" value="1"/>
</dbReference>
<dbReference type="InterPro" id="IPR015422">
    <property type="entry name" value="PyrdxlP-dep_Trfase_small"/>
</dbReference>
<evidence type="ECO:0000256" key="9">
    <source>
        <dbReference type="RuleBase" id="RU004075"/>
    </source>
</evidence>
<sequence length="384" mass="41231">MAAPHKLCMIPGPVEFHEDVLAAMASPALSHIAPSFIDCFGRVLENLRHVLLTKSAQPFVVAGSGTLGWDLAVANLIEKGDKALVHNTGVFGDRMGDCLATYGAEVSHVRAPPGHRPSLQEIEQALTADGPFRMITITHVDTSTGVLTDIQAVAEVVRRVSPDTLILVDGVCSVAAEPIRMDDWGIDVVTSAGQKALGTPPGLAVVLASERAMRVFNSRKTPVAAYFASWNRWLPIMQSYEKRTPSYFGTPPVQLIMAMDASLKLILSHGMEKIFAEHAAASDHVKQVLEGWGLKLVPQSREAAAHAMTAVYYPEGVAASALLSSAAAHNVVLAGGLHPTIAAKYFRIGHMGITVYEPQRKYIETTLDALKKALVESGYQLPSQ</sequence>
<evidence type="ECO:0000256" key="4">
    <source>
        <dbReference type="ARBA" id="ARBA00022576"/>
    </source>
</evidence>
<dbReference type="GO" id="GO:0004760">
    <property type="term" value="F:L-serine-pyruvate transaminase activity"/>
    <property type="evidence" value="ECO:0007669"/>
    <property type="project" value="TreeGrafter"/>
</dbReference>
<dbReference type="PANTHER" id="PTHR21152:SF24">
    <property type="entry name" value="ALANINE--GLYOXYLATE AMINOTRANSFERASE 1"/>
    <property type="match status" value="1"/>
</dbReference>
<dbReference type="Pfam" id="PF00266">
    <property type="entry name" value="Aminotran_5"/>
    <property type="match status" value="1"/>
</dbReference>
<reference evidence="13" key="1">
    <citation type="journal article" date="2018" name="Nat. Microbiol.">
        <title>Leveraging single-cell genomics to expand the fungal tree of life.</title>
        <authorList>
            <person name="Ahrendt S.R."/>
            <person name="Quandt C.A."/>
            <person name="Ciobanu D."/>
            <person name="Clum A."/>
            <person name="Salamov A."/>
            <person name="Andreopoulos B."/>
            <person name="Cheng J.F."/>
            <person name="Woyke T."/>
            <person name="Pelin A."/>
            <person name="Henrissat B."/>
            <person name="Reynolds N.K."/>
            <person name="Benny G.L."/>
            <person name="Smith M.E."/>
            <person name="James T.Y."/>
            <person name="Grigoriev I.V."/>
        </authorList>
    </citation>
    <scope>NUCLEOTIDE SEQUENCE [LARGE SCALE GENOMIC DNA]</scope>
    <source>
        <strain evidence="13">Benny S71-1</strain>
    </source>
</reference>
<dbReference type="Proteomes" id="UP000278143">
    <property type="component" value="Unassembled WGS sequence"/>
</dbReference>
<keyword evidence="5 12" id="KW-0808">Transferase</keyword>
<evidence type="ECO:0000256" key="5">
    <source>
        <dbReference type="ARBA" id="ARBA00022679"/>
    </source>
</evidence>
<dbReference type="PANTHER" id="PTHR21152">
    <property type="entry name" value="AMINOTRANSFERASE CLASS V"/>
    <property type="match status" value="1"/>
</dbReference>
<evidence type="ECO:0000256" key="2">
    <source>
        <dbReference type="ARBA" id="ARBA00009236"/>
    </source>
</evidence>
<evidence type="ECO:0000256" key="10">
    <source>
        <dbReference type="RuleBase" id="RU004504"/>
    </source>
</evidence>
<evidence type="ECO:0000256" key="6">
    <source>
        <dbReference type="ARBA" id="ARBA00022898"/>
    </source>
</evidence>
<evidence type="ECO:0000256" key="8">
    <source>
        <dbReference type="PIRSR" id="PIRSR000524-50"/>
    </source>
</evidence>
<evidence type="ECO:0000259" key="11">
    <source>
        <dbReference type="Pfam" id="PF00266"/>
    </source>
</evidence>
<dbReference type="InterPro" id="IPR000192">
    <property type="entry name" value="Aminotrans_V_dom"/>
</dbReference>
<dbReference type="EMBL" id="KZ989552">
    <property type="protein sequence ID" value="RKP25979.1"/>
    <property type="molecule type" value="Genomic_DNA"/>
</dbReference>
<dbReference type="AlphaFoldDB" id="A0A4V1J1R5"/>
<feature type="modified residue" description="N6-(pyridoxal phosphate)lysine" evidence="8">
    <location>
        <position position="195"/>
    </location>
</feature>
<dbReference type="PROSITE" id="PS00595">
    <property type="entry name" value="AA_TRANSFER_CLASS_5"/>
    <property type="match status" value="1"/>
</dbReference>
<accession>A0A4V1J1R5</accession>
<keyword evidence="4" id="KW-0032">Aminotransferase</keyword>
<evidence type="ECO:0000313" key="12">
    <source>
        <dbReference type="EMBL" id="RKP25979.1"/>
    </source>
</evidence>
<name>A0A4V1J1R5_9FUNG</name>
<feature type="binding site" evidence="7">
    <location>
        <position position="347"/>
    </location>
    <ligand>
        <name>substrate</name>
    </ligand>
</feature>
<keyword evidence="13" id="KW-1185">Reference proteome</keyword>
<dbReference type="Gene3D" id="3.40.640.10">
    <property type="entry name" value="Type I PLP-dependent aspartate aminotransferase-like (Major domain)"/>
    <property type="match status" value="1"/>
</dbReference>
<evidence type="ECO:0000256" key="7">
    <source>
        <dbReference type="PIRSR" id="PIRSR000524-1"/>
    </source>
</evidence>